<feature type="region of interest" description="Disordered" evidence="2">
    <location>
        <begin position="752"/>
        <end position="775"/>
    </location>
</feature>
<feature type="compositionally biased region" description="Acidic residues" evidence="2">
    <location>
        <begin position="701"/>
        <end position="721"/>
    </location>
</feature>
<evidence type="ECO:0000313" key="3">
    <source>
        <dbReference type="EMBL" id="QPC82895.1"/>
    </source>
</evidence>
<evidence type="ECO:0000256" key="1">
    <source>
        <dbReference type="PROSITE-ProRule" id="PRU00339"/>
    </source>
</evidence>
<dbReference type="SMART" id="SM00028">
    <property type="entry name" value="TPR"/>
    <property type="match status" value="4"/>
</dbReference>
<feature type="compositionally biased region" description="Acidic residues" evidence="2">
    <location>
        <begin position="1078"/>
        <end position="1124"/>
    </location>
</feature>
<evidence type="ECO:0000256" key="2">
    <source>
        <dbReference type="SAM" id="MobiDB-lite"/>
    </source>
</evidence>
<feature type="compositionally biased region" description="Acidic residues" evidence="2">
    <location>
        <begin position="1417"/>
        <end position="1433"/>
    </location>
</feature>
<feature type="region of interest" description="Disordered" evidence="2">
    <location>
        <begin position="1826"/>
        <end position="1845"/>
    </location>
</feature>
<feature type="compositionally biased region" description="Acidic residues" evidence="2">
    <location>
        <begin position="1550"/>
        <end position="1565"/>
    </location>
</feature>
<feature type="compositionally biased region" description="Acidic residues" evidence="2">
    <location>
        <begin position="926"/>
        <end position="938"/>
    </location>
</feature>
<feature type="compositionally biased region" description="Acidic residues" evidence="2">
    <location>
        <begin position="979"/>
        <end position="1004"/>
    </location>
</feature>
<dbReference type="RefSeq" id="WP_195170964.1">
    <property type="nucleotide sequence ID" value="NZ_CP062983.1"/>
</dbReference>
<feature type="compositionally biased region" description="Acidic residues" evidence="2">
    <location>
        <begin position="1214"/>
        <end position="1229"/>
    </location>
</feature>
<feature type="repeat" description="TPR" evidence="1">
    <location>
        <begin position="74"/>
        <end position="107"/>
    </location>
</feature>
<feature type="compositionally biased region" description="Acidic residues" evidence="2">
    <location>
        <begin position="1179"/>
        <end position="1200"/>
    </location>
</feature>
<dbReference type="EMBL" id="CP062983">
    <property type="protein sequence ID" value="QPC82895.1"/>
    <property type="molecule type" value="Genomic_DNA"/>
</dbReference>
<feature type="compositionally biased region" description="Acidic residues" evidence="2">
    <location>
        <begin position="1580"/>
        <end position="1594"/>
    </location>
</feature>
<dbReference type="Gene3D" id="1.25.40.10">
    <property type="entry name" value="Tetratricopeptide repeat domain"/>
    <property type="match status" value="2"/>
</dbReference>
<feature type="region of interest" description="Disordered" evidence="2">
    <location>
        <begin position="1782"/>
        <end position="1808"/>
    </location>
</feature>
<dbReference type="InterPro" id="IPR019734">
    <property type="entry name" value="TPR_rpt"/>
</dbReference>
<dbReference type="InterPro" id="IPR011990">
    <property type="entry name" value="TPR-like_helical_dom_sf"/>
</dbReference>
<feature type="compositionally biased region" description="Acidic residues" evidence="2">
    <location>
        <begin position="1627"/>
        <end position="1656"/>
    </location>
</feature>
<gene>
    <name evidence="3" type="ORF">G4Y79_00555</name>
</gene>
<feature type="region of interest" description="Disordered" evidence="2">
    <location>
        <begin position="1507"/>
        <end position="1660"/>
    </location>
</feature>
<feature type="compositionally biased region" description="Basic and acidic residues" evidence="2">
    <location>
        <begin position="451"/>
        <end position="460"/>
    </location>
</feature>
<feature type="compositionally biased region" description="Acidic residues" evidence="2">
    <location>
        <begin position="1465"/>
        <end position="1474"/>
    </location>
</feature>
<dbReference type="Proteomes" id="UP000594468">
    <property type="component" value="Chromosome"/>
</dbReference>
<feature type="region of interest" description="Disordered" evidence="2">
    <location>
        <begin position="1410"/>
        <end position="1494"/>
    </location>
</feature>
<dbReference type="SUPFAM" id="SSF48452">
    <property type="entry name" value="TPR-like"/>
    <property type="match status" value="2"/>
</dbReference>
<feature type="region of interest" description="Disordered" evidence="2">
    <location>
        <begin position="1161"/>
        <end position="1314"/>
    </location>
</feature>
<feature type="compositionally biased region" description="Acidic residues" evidence="2">
    <location>
        <begin position="1243"/>
        <end position="1265"/>
    </location>
</feature>
<feature type="region of interest" description="Disordered" evidence="2">
    <location>
        <begin position="511"/>
        <end position="553"/>
    </location>
</feature>
<organism evidence="3 4">
    <name type="scientific">Phototrophicus methaneseepsis</name>
    <dbReference type="NCBI Taxonomy" id="2710758"/>
    <lineage>
        <taxon>Bacteria</taxon>
        <taxon>Bacillati</taxon>
        <taxon>Chloroflexota</taxon>
        <taxon>Candidatus Thermofontia</taxon>
        <taxon>Phototrophicales</taxon>
        <taxon>Phototrophicaceae</taxon>
        <taxon>Phototrophicus</taxon>
    </lineage>
</organism>
<keyword evidence="1" id="KW-0802">TPR repeat</keyword>
<name>A0A7S8E9M3_9CHLR</name>
<feature type="region of interest" description="Disordered" evidence="2">
    <location>
        <begin position="451"/>
        <end position="472"/>
    </location>
</feature>
<protein>
    <submittedName>
        <fullName evidence="3">Tetratricopeptide repeat protein</fullName>
    </submittedName>
</protein>
<feature type="compositionally biased region" description="Acidic residues" evidence="2">
    <location>
        <begin position="1786"/>
        <end position="1796"/>
    </location>
</feature>
<feature type="compositionally biased region" description="Acidic residues" evidence="2">
    <location>
        <begin position="1017"/>
        <end position="1031"/>
    </location>
</feature>
<feature type="compositionally biased region" description="Acidic residues" evidence="2">
    <location>
        <begin position="1279"/>
        <end position="1314"/>
    </location>
</feature>
<reference evidence="3 4" key="1">
    <citation type="submission" date="2020-02" db="EMBL/GenBank/DDBJ databases">
        <authorList>
            <person name="Zheng R.K."/>
            <person name="Sun C.M."/>
        </authorList>
    </citation>
    <scope>NUCLEOTIDE SEQUENCE [LARGE SCALE GENOMIC DNA]</scope>
    <source>
        <strain evidence="4">rifampicinis</strain>
    </source>
</reference>
<keyword evidence="4" id="KW-1185">Reference proteome</keyword>
<feature type="compositionally biased region" description="Acidic residues" evidence="2">
    <location>
        <begin position="516"/>
        <end position="525"/>
    </location>
</feature>
<feature type="region of interest" description="Disordered" evidence="2">
    <location>
        <begin position="926"/>
        <end position="1124"/>
    </location>
</feature>
<feature type="region of interest" description="Disordered" evidence="2">
    <location>
        <begin position="1697"/>
        <end position="1723"/>
    </location>
</feature>
<accession>A0A7S8E9M3</accession>
<dbReference type="Pfam" id="PF13432">
    <property type="entry name" value="TPR_16"/>
    <property type="match status" value="2"/>
</dbReference>
<feature type="compositionally biased region" description="Acidic residues" evidence="2">
    <location>
        <begin position="1039"/>
        <end position="1068"/>
    </location>
</feature>
<feature type="compositionally biased region" description="Low complexity" evidence="2">
    <location>
        <begin position="1266"/>
        <end position="1278"/>
    </location>
</feature>
<proteinExistence type="predicted"/>
<dbReference type="KEGG" id="pmet:G4Y79_00555"/>
<feature type="compositionally biased region" description="Acidic residues" evidence="2">
    <location>
        <begin position="1697"/>
        <end position="1708"/>
    </location>
</feature>
<feature type="compositionally biased region" description="Acidic residues" evidence="2">
    <location>
        <begin position="1443"/>
        <end position="1452"/>
    </location>
</feature>
<feature type="region of interest" description="Disordered" evidence="2">
    <location>
        <begin position="652"/>
        <end position="721"/>
    </location>
</feature>
<feature type="compositionally biased region" description="Acidic residues" evidence="2">
    <location>
        <begin position="1605"/>
        <end position="1618"/>
    </location>
</feature>
<dbReference type="PROSITE" id="PS50005">
    <property type="entry name" value="TPR"/>
    <property type="match status" value="1"/>
</dbReference>
<feature type="compositionally biased region" description="Acidic residues" evidence="2">
    <location>
        <begin position="754"/>
        <end position="767"/>
    </location>
</feature>
<evidence type="ECO:0000313" key="4">
    <source>
        <dbReference type="Proteomes" id="UP000594468"/>
    </source>
</evidence>
<sequence length="1962" mass="218336">MAQINLRDYLKQIDTFVRRGNMDEAIAHARHILGRYPKNATAYRYLASALMGQSQWQEALSVLQRLAAAHIDDVWVQTQLGYVHSKLKQLDKSLYHYERAFDLAPNDANIITSLREVYSEKNHKPLDRIHLTAGAAAGQFINNELYDQAINTLTQTLVQSPDRPDLKLLLAKALWHSEHYVDAAEQALDVLKSLPYCVTANMLLAELWLQEQRPSDAQRYLSRVEDVEPYLAVEVATKERAEDSLFVIDVLNYQQYAQQTLAEQSPDWLESLGDVDEDFEVEVIGPASIEPAEEPANMEADTLDWLADLDEEEASQPAQQIDLANLFGGIEEDAAPASGAAPSRVSTGLTGMLGDESDDFDLSSILEDDDLFRPKQTGHLTGMLNKNTSDLLEDDEEDDIDWLIDAAEGGYDEPASQPRVSTGLTGMLSHFEEDEEDADDLSWLTDAQAGRYDEAEKPAEIVDSEDTSSETFEDHFADRSDIDVYTFFDADEPADNDEEDLGATEYSEAELTHFDDEADFDETTFDESSFGESSFDESVEASSAAGERAEIDTSWFDLQDEDVEAPAASDESDFADIEDADAIIDDEDPLAWMHQSGIELVEESEREVPRFFEDIPDDEVGINADEQDALAWLEASGIELNEDALSQEEYDEIAQNFTPTSRLDASEESSDTDDPLAWLENSGAELIESSEADYPYGGAASDEDDNFFDEYASDDDEESDWDDSALAEFFAMENLTETGSLPDDLQEVWGADFDSQDFDSQDEEAAEEGTSAGDSLQVEALDTAQDDTEDEWFSDVDVMEDDDVTVDDIEQAFDAILMDEESDDTGYDDLGFDQESFSDPFELNDAMTAEDDAEDTSEDAAEFDDSAFDFHTFEADSIDAEAFDVDSFEANSLDADSFDVNTFNAEEFDDDLFGSDDDDAFDNIDFGEELDPGAEADTEATREAPLEDTPLGDNALIDEEPGTDDVINTGELFEGLLGGDDDDDFDDDDFDFDFNDTTDEDTTLDEAISVQDILDQPLDEPVSDTIDWQDDMPDRSDYDWEPEDLEPEDNPEDSSGDWLSDDADDSDDPFSMNTDWLQELDSDEDSDEGDDAQGEDDLLAADMDWLSEEDENEPAELQDQEAMQDEETLQDMAELDGLDWLSSEARDESDDVVEIDVEMVDDTDDLIGGNSDWLQGLSSEEETDSEASEADMFTDFDSTFDESAYGDTDFGSFDSEEEPEDVQMSEDMGDLIGGNTDWLQELSSEEDAEEDADDADDESVEDLFADFDNAFGNSSFDDSSFDESEYSESEYDEIDFGSFGSEEEPETEDVEMVDDTSDLVAGDTTWLQGISEEEPESEDVISGEPEAEIDAEESVEDLFSDFDNAFGDSNFDDSSFDESELEEIDFDDEDAELQDVEMVDDTSELVAGNADWLQDMSYEDETDETAEPEDNFGDFDNAFSDMDFGDEEEEENVSPGVTMRFGQDQSDEDEDEEPSSAVGMTGLLTSIQHQRGELDAMDDLPEWVEDVDPAEFEDASWLSDVEDIYSQGGYEDDEEEGTTDAGETSSEPDWLTEMEDSGADEDAFTPDDLVAAEPDWLQDVSDEDTDETEEESDESVYANSAEPDWLSDMEPPDPEADAAAEAAFMQELEDALTGELDEESVQASQSEEDDEEDYDELAAGTTAGVAALGMVAVQDEDDDEDDFAQADYDDYDPLAELEDEASDEEIYDESPYMGAEDMESPEEAHLTATEVENLGEDPETVEDLVAALDEESNDEQIAVIGADNAPDWLNQLVPGLELDFEARGVDDEDVEEDGEATSEHRRRASVGEVPSEDDFAWLVDIVDEETRAGAPPPLPTSPQQQTVEQPRFQFSHLPAWARDDDRPSVGPLVTGTMASVNASMFSEDAVDIDEYDDDDDYDIYDTNEIRFEDPTDFTEEVEDDLYEDDDDLAPEGTIDDLLDDLGLDLDLDNFDFDDLDDDDDKY</sequence>